<dbReference type="InterPro" id="IPR021146">
    <property type="entry name" value="Phage_gp6-like_head-tail"/>
</dbReference>
<reference evidence="1 2" key="1">
    <citation type="submission" date="2016-10" db="EMBL/GenBank/DDBJ databases">
        <authorList>
            <person name="de Groot N.N."/>
        </authorList>
    </citation>
    <scope>NUCLEOTIDE SEQUENCE [LARGE SCALE GENOMIC DNA]</scope>
    <source>
        <strain evidence="1 2">DSM 8512</strain>
    </source>
</reference>
<evidence type="ECO:0000313" key="2">
    <source>
        <dbReference type="Proteomes" id="UP000199054"/>
    </source>
</evidence>
<accession>A0A1H8KDL1</accession>
<name>A0A1H8KDL1_9RHOB</name>
<organism evidence="1 2">
    <name type="scientific">Paracoccus alcaliphilus</name>
    <dbReference type="NCBI Taxonomy" id="34002"/>
    <lineage>
        <taxon>Bacteria</taxon>
        <taxon>Pseudomonadati</taxon>
        <taxon>Pseudomonadota</taxon>
        <taxon>Alphaproteobacteria</taxon>
        <taxon>Rhodobacterales</taxon>
        <taxon>Paracoccaceae</taxon>
        <taxon>Paracoccus</taxon>
    </lineage>
</organism>
<dbReference type="NCBIfam" id="TIGR01560">
    <property type="entry name" value="put_DNA_pack"/>
    <property type="match status" value="1"/>
</dbReference>
<dbReference type="AlphaFoldDB" id="A0A1H8KDL1"/>
<dbReference type="Gene3D" id="1.10.3230.30">
    <property type="entry name" value="Phage gp6-like head-tail connector protein"/>
    <property type="match status" value="1"/>
</dbReference>
<dbReference type="Proteomes" id="UP000199054">
    <property type="component" value="Unassembled WGS sequence"/>
</dbReference>
<dbReference type="Pfam" id="PF05135">
    <property type="entry name" value="Phage_connect_1"/>
    <property type="match status" value="1"/>
</dbReference>
<proteinExistence type="predicted"/>
<sequence>MIIDLAEMKQHLRVDGDDEDPTISAINEAAQSQVANWIGRPIYGHPDDMPAEDDPGYDRFQIVADSAVRVAIKMLAERMYTNRGGEGGSAEDAVPPMTVRALLSGYRVFCNVDEAYGNR</sequence>
<protein>
    <submittedName>
        <fullName evidence="1">Uncharacterized phage protein (Possible DNA packaging)</fullName>
    </submittedName>
</protein>
<dbReference type="EMBL" id="FODE01000021">
    <property type="protein sequence ID" value="SEN90626.1"/>
    <property type="molecule type" value="Genomic_DNA"/>
</dbReference>
<dbReference type="InterPro" id="IPR006450">
    <property type="entry name" value="Phage_HK97_gp6-like"/>
</dbReference>
<dbReference type="OrthoDB" id="7775366at2"/>
<dbReference type="RefSeq" id="WP_090613721.1">
    <property type="nucleotide sequence ID" value="NZ_CP067124.1"/>
</dbReference>
<keyword evidence="2" id="KW-1185">Reference proteome</keyword>
<dbReference type="CDD" id="cd08054">
    <property type="entry name" value="gp6"/>
    <property type="match status" value="1"/>
</dbReference>
<dbReference type="STRING" id="34002.SAMN04489859_102169"/>
<evidence type="ECO:0000313" key="1">
    <source>
        <dbReference type="EMBL" id="SEN90626.1"/>
    </source>
</evidence>
<gene>
    <name evidence="1" type="ORF">SAMN04489859_102169</name>
</gene>